<dbReference type="InterPro" id="IPR027417">
    <property type="entry name" value="P-loop_NTPase"/>
</dbReference>
<dbReference type="InterPro" id="IPR003439">
    <property type="entry name" value="ABC_transporter-like_ATP-bd"/>
</dbReference>
<sequence>MKELSVAYEGKTALQGLSTSLPSKGLTALIGPNGSGKSTFLKTLAGLLPYSGNLILQGRELRLWRRPDLGLKVGLQTQQATFTFPFSVCDVIAMGRLPHSRSFARPHGDDVFVLEAARAVDVEDLLLRPVTALSGGEGQRVMTALLLAQDPDLFLLDEPTSALDPRQALAILALLRRLAGRGKSVIAAVHDVNHALTWADSVMALKRGRLLFHGEASAVAGPLLEEVYDTPFEAYHSKGGQTLWRASSLSSP</sequence>
<dbReference type="EMBL" id="CP072943">
    <property type="protein sequence ID" value="QTX33661.1"/>
    <property type="molecule type" value="Genomic_DNA"/>
</dbReference>
<dbReference type="SUPFAM" id="SSF52540">
    <property type="entry name" value="P-loop containing nucleoside triphosphate hydrolases"/>
    <property type="match status" value="1"/>
</dbReference>
<evidence type="ECO:0000256" key="3">
    <source>
        <dbReference type="ARBA" id="ARBA00022840"/>
    </source>
</evidence>
<keyword evidence="7" id="KW-1185">Reference proteome</keyword>
<keyword evidence="4" id="KW-1278">Translocase</keyword>
<dbReference type="InterPro" id="IPR003593">
    <property type="entry name" value="AAA+_ATPase"/>
</dbReference>
<dbReference type="PROSITE" id="PS50893">
    <property type="entry name" value="ABC_TRANSPORTER_2"/>
    <property type="match status" value="1"/>
</dbReference>
<keyword evidence="1" id="KW-0813">Transport</keyword>
<dbReference type="Pfam" id="PF00005">
    <property type="entry name" value="ABC_tran"/>
    <property type="match status" value="1"/>
</dbReference>
<evidence type="ECO:0000256" key="1">
    <source>
        <dbReference type="ARBA" id="ARBA00022448"/>
    </source>
</evidence>
<gene>
    <name evidence="6" type="ORF">KAR29_03430</name>
</gene>
<accession>A0A9Q7ABU7</accession>
<name>A0A9Q7ABU7_9BACT</name>
<proteinExistence type="predicted"/>
<dbReference type="PANTHER" id="PTHR42794">
    <property type="entry name" value="HEMIN IMPORT ATP-BINDING PROTEIN HMUV"/>
    <property type="match status" value="1"/>
</dbReference>
<dbReference type="Proteomes" id="UP000671879">
    <property type="component" value="Chromosome"/>
</dbReference>
<keyword evidence="3 6" id="KW-0067">ATP-binding</keyword>
<protein>
    <submittedName>
        <fullName evidence="6">ABC transporter ATP-binding protein</fullName>
    </submittedName>
</protein>
<dbReference type="Gene3D" id="3.40.50.300">
    <property type="entry name" value="P-loop containing nucleotide triphosphate hydrolases"/>
    <property type="match status" value="1"/>
</dbReference>
<keyword evidence="2" id="KW-0547">Nucleotide-binding</keyword>
<evidence type="ECO:0000256" key="2">
    <source>
        <dbReference type="ARBA" id="ARBA00022741"/>
    </source>
</evidence>
<dbReference type="GO" id="GO:0016887">
    <property type="term" value="F:ATP hydrolysis activity"/>
    <property type="evidence" value="ECO:0007669"/>
    <property type="project" value="InterPro"/>
</dbReference>
<dbReference type="AlphaFoldDB" id="A0A9Q7ABU7"/>
<dbReference type="KEGG" id="aram:KAR29_03430"/>
<feature type="domain" description="ABC transporter" evidence="5">
    <location>
        <begin position="1"/>
        <end position="232"/>
    </location>
</feature>
<evidence type="ECO:0000313" key="6">
    <source>
        <dbReference type="EMBL" id="QTX33661.1"/>
    </source>
</evidence>
<reference evidence="7" key="1">
    <citation type="submission" date="2021-04" db="EMBL/GenBank/DDBJ databases">
        <title>A novel Synergistetes isolate from a pyrite-forming mixed culture.</title>
        <authorList>
            <person name="Bunk B."/>
            <person name="Sproer C."/>
            <person name="Spring S."/>
            <person name="Pester M."/>
        </authorList>
    </citation>
    <scope>NUCLEOTIDE SEQUENCE [LARGE SCALE GENOMIC DNA]</scope>
    <source>
        <strain evidence="7">J.5.4.2-T.3.5.2</strain>
    </source>
</reference>
<dbReference type="PANTHER" id="PTHR42794:SF1">
    <property type="entry name" value="HEMIN IMPORT ATP-BINDING PROTEIN HMUV"/>
    <property type="match status" value="1"/>
</dbReference>
<organism evidence="6 7">
    <name type="scientific">Aminithiophilus ramosus</name>
    <dbReference type="NCBI Taxonomy" id="3029084"/>
    <lineage>
        <taxon>Bacteria</taxon>
        <taxon>Thermotogati</taxon>
        <taxon>Synergistota</taxon>
        <taxon>Synergistia</taxon>
        <taxon>Synergistales</taxon>
        <taxon>Aminithiophilaceae</taxon>
        <taxon>Aminithiophilus</taxon>
    </lineage>
</organism>
<dbReference type="SMART" id="SM00382">
    <property type="entry name" value="AAA"/>
    <property type="match status" value="1"/>
</dbReference>
<evidence type="ECO:0000259" key="5">
    <source>
        <dbReference type="PROSITE" id="PS50893"/>
    </source>
</evidence>
<evidence type="ECO:0000256" key="4">
    <source>
        <dbReference type="ARBA" id="ARBA00022967"/>
    </source>
</evidence>
<dbReference type="GO" id="GO:0005524">
    <property type="term" value="F:ATP binding"/>
    <property type="evidence" value="ECO:0007669"/>
    <property type="project" value="UniProtKB-KW"/>
</dbReference>
<evidence type="ECO:0000313" key="7">
    <source>
        <dbReference type="Proteomes" id="UP000671879"/>
    </source>
</evidence>